<dbReference type="CDD" id="cd05014">
    <property type="entry name" value="SIS_Kpsf"/>
    <property type="match status" value="1"/>
</dbReference>
<evidence type="ECO:0000256" key="2">
    <source>
        <dbReference type="ARBA" id="ARBA00022737"/>
    </source>
</evidence>
<dbReference type="Gene3D" id="3.40.50.10490">
    <property type="entry name" value="Glucose-6-phosphate isomerase like protein, domain 1"/>
    <property type="match status" value="1"/>
</dbReference>
<dbReference type="PIRSF" id="PIRSF004692">
    <property type="entry name" value="KdsD_KpsF"/>
    <property type="match status" value="1"/>
</dbReference>
<keyword evidence="8" id="KW-0413">Isomerase</keyword>
<evidence type="ECO:0000256" key="1">
    <source>
        <dbReference type="ARBA" id="ARBA00008165"/>
    </source>
</evidence>
<dbReference type="GO" id="GO:0016853">
    <property type="term" value="F:isomerase activity"/>
    <property type="evidence" value="ECO:0007669"/>
    <property type="project" value="UniProtKB-KW"/>
</dbReference>
<evidence type="ECO:0000313" key="9">
    <source>
        <dbReference type="Proteomes" id="UP001064087"/>
    </source>
</evidence>
<dbReference type="Proteomes" id="UP001064087">
    <property type="component" value="Chromosome"/>
</dbReference>
<evidence type="ECO:0000256" key="3">
    <source>
        <dbReference type="ARBA" id="ARBA00023122"/>
    </source>
</evidence>
<keyword evidence="2" id="KW-0677">Repeat</keyword>
<feature type="domain" description="CBS" evidence="6">
    <location>
        <begin position="204"/>
        <end position="263"/>
    </location>
</feature>
<keyword evidence="3 5" id="KW-0129">CBS domain</keyword>
<dbReference type="SMART" id="SM00116">
    <property type="entry name" value="CBS"/>
    <property type="match status" value="2"/>
</dbReference>
<dbReference type="CDD" id="cd04604">
    <property type="entry name" value="CBS_pair_SIS_assoc"/>
    <property type="match status" value="1"/>
</dbReference>
<keyword evidence="9" id="KW-1185">Reference proteome</keyword>
<dbReference type="SUPFAM" id="SSF54631">
    <property type="entry name" value="CBS-domain pair"/>
    <property type="match status" value="1"/>
</dbReference>
<dbReference type="SUPFAM" id="SSF53697">
    <property type="entry name" value="SIS domain"/>
    <property type="match status" value="1"/>
</dbReference>
<dbReference type="PROSITE" id="PS51464">
    <property type="entry name" value="SIS"/>
    <property type="match status" value="1"/>
</dbReference>
<feature type="domain" description="CBS" evidence="6">
    <location>
        <begin position="267"/>
        <end position="319"/>
    </location>
</feature>
<dbReference type="InterPro" id="IPR046342">
    <property type="entry name" value="CBS_dom_sf"/>
</dbReference>
<gene>
    <name evidence="8" type="ORF">N7U68_12855</name>
</gene>
<accession>A0ABY6DAC7</accession>
<dbReference type="InterPro" id="IPR050986">
    <property type="entry name" value="GutQ/KpsF_isomerases"/>
</dbReference>
<dbReference type="InterPro" id="IPR004800">
    <property type="entry name" value="KdsD/KpsF-type"/>
</dbReference>
<proteinExistence type="inferred from homology"/>
<evidence type="ECO:0000259" key="6">
    <source>
        <dbReference type="PROSITE" id="PS51371"/>
    </source>
</evidence>
<dbReference type="PANTHER" id="PTHR42745:SF1">
    <property type="entry name" value="ARABINOSE 5-PHOSPHATE ISOMERASE KDSD"/>
    <property type="match status" value="1"/>
</dbReference>
<dbReference type="EMBL" id="CP106738">
    <property type="protein sequence ID" value="UXX82003.1"/>
    <property type="molecule type" value="Genomic_DNA"/>
</dbReference>
<evidence type="ECO:0000313" key="8">
    <source>
        <dbReference type="EMBL" id="UXX82003.1"/>
    </source>
</evidence>
<sequence>MTQEPSPTEIARDVLAIEAAALLAMRDAMPPDFEAAVEVLLDVAGRVIVSGMGKSGHVAHKIAATMASTGTPAQAVHPGEASHGDLGMITSEDAVILISNSGETRELADIIAHTRRFSIPLIAVTKNAGSTLAAQADHLLLLPDAPEACGIGMAPTTSTTCTMALGDALAVALMKLRGFERENFLAFHPGGTLGAQLLTVGAVMHTGDALPVVHEHTGMGETLIEMTAKGFGVAAIVERGMLTGVITDGDLRRNLAHLMEREAGEVATRGPRTTRPDALLSEALGVMNAQKISALFVVGEDGALLGLVHIHDVLRTGVA</sequence>
<reference evidence="8" key="1">
    <citation type="submission" date="2022-10" db="EMBL/GenBank/DDBJ databases">
        <title>Roseovarius pelagicus sp. nov., isolated from Arctic seawater.</title>
        <authorList>
            <person name="Hong Y.W."/>
            <person name="Hwang C.Y."/>
        </authorList>
    </citation>
    <scope>NUCLEOTIDE SEQUENCE</scope>
    <source>
        <strain evidence="8">HL-MP18</strain>
    </source>
</reference>
<dbReference type="InterPro" id="IPR000644">
    <property type="entry name" value="CBS_dom"/>
</dbReference>
<dbReference type="PANTHER" id="PTHR42745">
    <property type="match status" value="1"/>
</dbReference>
<dbReference type="InterPro" id="IPR001347">
    <property type="entry name" value="SIS_dom"/>
</dbReference>
<dbReference type="Pfam" id="PF00571">
    <property type="entry name" value="CBS"/>
    <property type="match status" value="2"/>
</dbReference>
<dbReference type="NCBIfam" id="TIGR00393">
    <property type="entry name" value="kpsF"/>
    <property type="match status" value="1"/>
</dbReference>
<name>A0ABY6DAC7_9RHOB</name>
<dbReference type="InterPro" id="IPR035474">
    <property type="entry name" value="SIS_Kpsf"/>
</dbReference>
<dbReference type="Gene3D" id="3.10.580.10">
    <property type="entry name" value="CBS-domain"/>
    <property type="match status" value="1"/>
</dbReference>
<comment type="similarity">
    <text evidence="1 4">Belongs to the SIS family. GutQ/KpsF subfamily.</text>
</comment>
<dbReference type="InterPro" id="IPR046348">
    <property type="entry name" value="SIS_dom_sf"/>
</dbReference>
<dbReference type="PROSITE" id="PS51371">
    <property type="entry name" value="CBS"/>
    <property type="match status" value="2"/>
</dbReference>
<evidence type="ECO:0000256" key="5">
    <source>
        <dbReference type="PROSITE-ProRule" id="PRU00703"/>
    </source>
</evidence>
<evidence type="ECO:0000259" key="7">
    <source>
        <dbReference type="PROSITE" id="PS51464"/>
    </source>
</evidence>
<protein>
    <submittedName>
        <fullName evidence="8">KpsF/GutQ family sugar-phosphate isomerase</fullName>
    </submittedName>
</protein>
<organism evidence="8 9">
    <name type="scientific">Roseovarius pelagicus</name>
    <dbReference type="NCBI Taxonomy" id="2980108"/>
    <lineage>
        <taxon>Bacteria</taxon>
        <taxon>Pseudomonadati</taxon>
        <taxon>Pseudomonadota</taxon>
        <taxon>Alphaproteobacteria</taxon>
        <taxon>Rhodobacterales</taxon>
        <taxon>Roseobacteraceae</taxon>
        <taxon>Roseovarius</taxon>
    </lineage>
</organism>
<feature type="domain" description="SIS" evidence="7">
    <location>
        <begin position="36"/>
        <end position="179"/>
    </location>
</feature>
<dbReference type="RefSeq" id="WP_165194929.1">
    <property type="nucleotide sequence ID" value="NZ_CP106738.1"/>
</dbReference>
<evidence type="ECO:0000256" key="4">
    <source>
        <dbReference type="PIRNR" id="PIRNR004692"/>
    </source>
</evidence>
<dbReference type="Pfam" id="PF01380">
    <property type="entry name" value="SIS"/>
    <property type="match status" value="1"/>
</dbReference>